<proteinExistence type="predicted"/>
<keyword evidence="2" id="KW-1185">Reference proteome</keyword>
<gene>
    <name evidence="1" type="ORF">NUW58_g1274</name>
</gene>
<dbReference type="EMBL" id="JAPDGR010000133">
    <property type="protein sequence ID" value="KAJ2995437.1"/>
    <property type="molecule type" value="Genomic_DNA"/>
</dbReference>
<reference evidence="1" key="1">
    <citation type="submission" date="2022-10" db="EMBL/GenBank/DDBJ databases">
        <title>Genome Sequence of Xylaria curta.</title>
        <authorList>
            <person name="Buettner E."/>
        </authorList>
    </citation>
    <scope>NUCLEOTIDE SEQUENCE</scope>
    <source>
        <strain evidence="1">Babe10</strain>
    </source>
</reference>
<organism evidence="1 2">
    <name type="scientific">Xylaria curta</name>
    <dbReference type="NCBI Taxonomy" id="42375"/>
    <lineage>
        <taxon>Eukaryota</taxon>
        <taxon>Fungi</taxon>
        <taxon>Dikarya</taxon>
        <taxon>Ascomycota</taxon>
        <taxon>Pezizomycotina</taxon>
        <taxon>Sordariomycetes</taxon>
        <taxon>Xylariomycetidae</taxon>
        <taxon>Xylariales</taxon>
        <taxon>Xylariaceae</taxon>
        <taxon>Xylaria</taxon>
    </lineage>
</organism>
<name>A0ACC1PLH8_9PEZI</name>
<evidence type="ECO:0000313" key="1">
    <source>
        <dbReference type="EMBL" id="KAJ2995437.1"/>
    </source>
</evidence>
<sequence>MTLSVFGWASRDDATAIKLALLSSLGDIVGLGLEIAEDVVNFFRRRILDLLINNAGRDFLMSLLDVNINEAKEFFGINFWGVLADTQAFAHMLIKAKGIILNHNLSLLHTCTFLLMGGTAGKRGRTRRSRFEFSEPSQEKLSDDVASEGVGKELLPSCGKQSLVSEDLAKETTPLLSVKQQPDTVSEIHSLPAKRARSTRTNIQLPGVEDENAEQVAKTGPQHPKPEPPKRLCASLLEPKVEEPEQVSPATWSRKRQIGCGVDKNRHQLKRARLTRKNVALFNRMARKNEANKASASASLESAVGLSTTKTTSTTSTGFDVRARKNGMLDPRSSKPPTNLKDLEKRHTQSRGSASPTESAYKGYVDTVERAGNEATMVVEANVGFNNGLTTPQPDFVEGLEMQDYLPFPVDEHVNGAVLYMDDRYSVTLPHIAGEWKGPDGRITEATLQSGYDGAALVYARNQALSLIGKPDPPGHAEVTTFTTDGANINFYAHYAALSGDDTLEYHQYRYASVNLIDNHLEHKRGYRGVRNEQDHARKESCALRDQLMDYWRQHRDALQPITERAPLPVADATFEETNAGEDEAIIRWLSSLASPHSPRLLSHT</sequence>
<protein>
    <submittedName>
        <fullName evidence="1">Uncharacterized protein</fullName>
    </submittedName>
</protein>
<evidence type="ECO:0000313" key="2">
    <source>
        <dbReference type="Proteomes" id="UP001143856"/>
    </source>
</evidence>
<dbReference type="Proteomes" id="UP001143856">
    <property type="component" value="Unassembled WGS sequence"/>
</dbReference>
<comment type="caution">
    <text evidence="1">The sequence shown here is derived from an EMBL/GenBank/DDBJ whole genome shotgun (WGS) entry which is preliminary data.</text>
</comment>
<accession>A0ACC1PLH8</accession>